<dbReference type="SUPFAM" id="SSF55729">
    <property type="entry name" value="Acyl-CoA N-acyltransferases (Nat)"/>
    <property type="match status" value="1"/>
</dbReference>
<keyword evidence="3" id="KW-1185">Reference proteome</keyword>
<name>A0ABS4FQ21_9BACL</name>
<dbReference type="EMBL" id="JAGGKG010000004">
    <property type="protein sequence ID" value="MBP1904677.1"/>
    <property type="molecule type" value="Genomic_DNA"/>
</dbReference>
<accession>A0ABS4FQ21</accession>
<dbReference type="CDD" id="cd04301">
    <property type="entry name" value="NAT_SF"/>
    <property type="match status" value="1"/>
</dbReference>
<dbReference type="Gene3D" id="3.40.630.30">
    <property type="match status" value="1"/>
</dbReference>
<proteinExistence type="predicted"/>
<protein>
    <submittedName>
        <fullName evidence="2">GNAT superfamily N-acetyltransferase</fullName>
    </submittedName>
</protein>
<dbReference type="RefSeq" id="WP_210088344.1">
    <property type="nucleotide sequence ID" value="NZ_JAGGKG010000004.1"/>
</dbReference>
<evidence type="ECO:0000313" key="3">
    <source>
        <dbReference type="Proteomes" id="UP001519272"/>
    </source>
</evidence>
<comment type="caution">
    <text evidence="2">The sequence shown here is derived from an EMBL/GenBank/DDBJ whole genome shotgun (WGS) entry which is preliminary data.</text>
</comment>
<dbReference type="Proteomes" id="UP001519272">
    <property type="component" value="Unassembled WGS sequence"/>
</dbReference>
<reference evidence="2 3" key="1">
    <citation type="submission" date="2021-03" db="EMBL/GenBank/DDBJ databases">
        <title>Genomic Encyclopedia of Type Strains, Phase IV (KMG-IV): sequencing the most valuable type-strain genomes for metagenomic binning, comparative biology and taxonomic classification.</title>
        <authorList>
            <person name="Goeker M."/>
        </authorList>
    </citation>
    <scope>NUCLEOTIDE SEQUENCE [LARGE SCALE GENOMIC DNA]</scope>
    <source>
        <strain evidence="2 3">DSM 14349</strain>
    </source>
</reference>
<gene>
    <name evidence="2" type="ORF">J2Z32_001300</name>
</gene>
<dbReference type="InterPro" id="IPR000182">
    <property type="entry name" value="GNAT_dom"/>
</dbReference>
<organism evidence="2 3">
    <name type="scientific">Paenibacillus turicensis</name>
    <dbReference type="NCBI Taxonomy" id="160487"/>
    <lineage>
        <taxon>Bacteria</taxon>
        <taxon>Bacillati</taxon>
        <taxon>Bacillota</taxon>
        <taxon>Bacilli</taxon>
        <taxon>Bacillales</taxon>
        <taxon>Paenibacillaceae</taxon>
        <taxon>Paenibacillus</taxon>
    </lineage>
</organism>
<evidence type="ECO:0000259" key="1">
    <source>
        <dbReference type="PROSITE" id="PS51186"/>
    </source>
</evidence>
<sequence>MQIHFRNNCSIVNFGEDYYKIRDFLLKLNQPNFTFGRWDWMVTHSDLDQSAISKIGVWEHDSEIVALATFDCELGQSYIYTLDGFKHLKSEMLAYAEQHLSTKEKFEVLILDSDYEFQNIAATAGFIASQGKQEEALLPIDSHPLSYSLPDGFRITSMADNYDLTQYGNVLWRGFNHELDGEGPFNPSEEQLVALQNEMKRPNVNLDLKIAVVNTDGEFVAYCGMWYDPQSQYAVVEPVATDPNYRRLGLAKAAVLEGIRRCGALGAKEAIVGSTQQFYYSIGFRPYQTSSWWIKK</sequence>
<evidence type="ECO:0000313" key="2">
    <source>
        <dbReference type="EMBL" id="MBP1904677.1"/>
    </source>
</evidence>
<dbReference type="InterPro" id="IPR016181">
    <property type="entry name" value="Acyl_CoA_acyltransferase"/>
</dbReference>
<dbReference type="PROSITE" id="PS51186">
    <property type="entry name" value="GNAT"/>
    <property type="match status" value="1"/>
</dbReference>
<dbReference type="Pfam" id="PF00583">
    <property type="entry name" value="Acetyltransf_1"/>
    <property type="match status" value="1"/>
</dbReference>
<feature type="domain" description="N-acetyltransferase" evidence="1">
    <location>
        <begin position="151"/>
        <end position="296"/>
    </location>
</feature>